<name>T2B3H8_ANAPH</name>
<gene>
    <name evidence="2" type="primary">p44-7</name>
</gene>
<feature type="non-terminal residue" evidence="2">
    <location>
        <position position="1"/>
    </location>
</feature>
<feature type="region of interest" description="Disordered" evidence="1">
    <location>
        <begin position="85"/>
        <end position="105"/>
    </location>
</feature>
<proteinExistence type="predicted"/>
<dbReference type="AlphaFoldDB" id="T2B3H8"/>
<protein>
    <submittedName>
        <fullName evidence="2">p44-7</fullName>
    </submittedName>
</protein>
<evidence type="ECO:0000256" key="1">
    <source>
        <dbReference type="SAM" id="MobiDB-lite"/>
    </source>
</evidence>
<feature type="non-terminal residue" evidence="2">
    <location>
        <position position="130"/>
    </location>
</feature>
<accession>T2B3H8</accession>
<evidence type="ECO:0000313" key="2">
    <source>
        <dbReference type="EMBL" id="AGV04678.1"/>
    </source>
</evidence>
<organism evidence="2">
    <name type="scientific">Anaplasma phagocytophilum</name>
    <name type="common">Ehrlichia phagocytophila</name>
    <dbReference type="NCBI Taxonomy" id="948"/>
    <lineage>
        <taxon>Bacteria</taxon>
        <taxon>Pseudomonadati</taxon>
        <taxon>Pseudomonadota</taxon>
        <taxon>Alphaproteobacteria</taxon>
        <taxon>Rickettsiales</taxon>
        <taxon>Anaplasmataceae</taxon>
        <taxon>Anaplasma</taxon>
        <taxon>phagocytophilum group</taxon>
    </lineage>
</organism>
<dbReference type="EMBL" id="KF481622">
    <property type="protein sequence ID" value="AGV04678.1"/>
    <property type="molecule type" value="Genomic_DNA"/>
</dbReference>
<sequence>ALAKTSGKDIVQFAKAVETSHSDIGNKVCKTKAPTAAATKFGTYGAAYENSKDPYSRTLCGAEGNSAQRLENAVQSLKDFADETLKDHESKNWSTSSDGNKKNNDNAKAVAKDLVALNSDEKTIVAGLLA</sequence>
<reference evidence="2" key="1">
    <citation type="journal article" date="2013" name="Vet. Microbiol.">
        <title>Expression of p44 variant-specific antibodies in sheep persistently infected with Anaplasma phagocytophilum.</title>
        <authorList>
            <person name="Thomas R.J."/>
            <person name="Radford A.D."/>
            <person name="Birtles R.J."/>
            <person name="Woldehiwet Z."/>
        </authorList>
    </citation>
    <scope>NUCLEOTIDE SEQUENCE</scope>
    <source>
        <strain evidence="2">Old Sourhope</strain>
    </source>
</reference>